<protein>
    <recommendedName>
        <fullName evidence="4">Tyr recombinase domain-containing protein</fullName>
    </recommendedName>
</protein>
<dbReference type="Proteomes" id="UP000248706">
    <property type="component" value="Unassembled WGS sequence"/>
</dbReference>
<sequence>MAQDRELSPAHWQELRAGDLNKAAGMVLVRRGTGGRRRLAPVLPSVEELLQRLRRGRQPEERIFARIPSHLDVHALRREDAQALYRLLSRRELPPATGRLRPSDYDQVAVTQVAVAQGHNRLDVVLRHYLR</sequence>
<reference evidence="2 3" key="1">
    <citation type="submission" date="2016-08" db="EMBL/GenBank/DDBJ databases">
        <title>Analysis of Carbohydrate Active Enzymes in Thermogemmatispora T81 Reveals Carbohydrate Degradation Ability.</title>
        <authorList>
            <person name="Tomazini A."/>
            <person name="Lal S."/>
            <person name="Stott M."/>
            <person name="Henrissat B."/>
            <person name="Polikarpov I."/>
            <person name="Sparling R."/>
            <person name="Levin D.B."/>
        </authorList>
    </citation>
    <scope>NUCLEOTIDE SEQUENCE [LARGE SCALE GENOMIC DNA]</scope>
    <source>
        <strain evidence="2 3">T81</strain>
    </source>
</reference>
<dbReference type="RefSeq" id="WP_112431881.1">
    <property type="nucleotide sequence ID" value="NZ_MCIF01000002.1"/>
</dbReference>
<comment type="caution">
    <text evidence="2">The sequence shown here is derived from an EMBL/GenBank/DDBJ whole genome shotgun (WGS) entry which is preliminary data.</text>
</comment>
<keyword evidence="1" id="KW-0233">DNA recombination</keyword>
<proteinExistence type="predicted"/>
<evidence type="ECO:0000256" key="1">
    <source>
        <dbReference type="ARBA" id="ARBA00023172"/>
    </source>
</evidence>
<evidence type="ECO:0000313" key="3">
    <source>
        <dbReference type="Proteomes" id="UP000248706"/>
    </source>
</evidence>
<dbReference type="SUPFAM" id="SSF56349">
    <property type="entry name" value="DNA breaking-rejoining enzymes"/>
    <property type="match status" value="1"/>
</dbReference>
<evidence type="ECO:0000313" key="2">
    <source>
        <dbReference type="EMBL" id="RAQ97483.1"/>
    </source>
</evidence>
<gene>
    <name evidence="2" type="ORF">A4R35_18235</name>
</gene>
<name>A0A328VP83_9CHLR</name>
<dbReference type="InterPro" id="IPR011010">
    <property type="entry name" value="DNA_brk_join_enz"/>
</dbReference>
<evidence type="ECO:0008006" key="4">
    <source>
        <dbReference type="Google" id="ProtNLM"/>
    </source>
</evidence>
<accession>A0A328VP83</accession>
<organism evidence="2 3">
    <name type="scientific">Thermogemmatispora tikiterensis</name>
    <dbReference type="NCBI Taxonomy" id="1825093"/>
    <lineage>
        <taxon>Bacteria</taxon>
        <taxon>Bacillati</taxon>
        <taxon>Chloroflexota</taxon>
        <taxon>Ktedonobacteria</taxon>
        <taxon>Thermogemmatisporales</taxon>
        <taxon>Thermogemmatisporaceae</taxon>
        <taxon>Thermogemmatispora</taxon>
    </lineage>
</organism>
<dbReference type="InterPro" id="IPR013762">
    <property type="entry name" value="Integrase-like_cat_sf"/>
</dbReference>
<dbReference type="GO" id="GO:0006310">
    <property type="term" value="P:DNA recombination"/>
    <property type="evidence" value="ECO:0007669"/>
    <property type="project" value="UniProtKB-KW"/>
</dbReference>
<dbReference type="Gene3D" id="1.10.443.10">
    <property type="entry name" value="Intergrase catalytic core"/>
    <property type="match status" value="1"/>
</dbReference>
<dbReference type="EMBL" id="MCIF01000002">
    <property type="protein sequence ID" value="RAQ97483.1"/>
    <property type="molecule type" value="Genomic_DNA"/>
</dbReference>
<dbReference type="GO" id="GO:0003677">
    <property type="term" value="F:DNA binding"/>
    <property type="evidence" value="ECO:0007669"/>
    <property type="project" value="InterPro"/>
</dbReference>
<dbReference type="AlphaFoldDB" id="A0A328VP83"/>
<dbReference type="GO" id="GO:0015074">
    <property type="term" value="P:DNA integration"/>
    <property type="evidence" value="ECO:0007669"/>
    <property type="project" value="InterPro"/>
</dbReference>
<keyword evidence="3" id="KW-1185">Reference proteome</keyword>